<reference evidence="1" key="4">
    <citation type="submission" date="2025-09" db="UniProtKB">
        <authorList>
            <consortium name="Ensembl"/>
        </authorList>
    </citation>
    <scope>IDENTIFICATION</scope>
</reference>
<proteinExistence type="predicted"/>
<organism evidence="1 2">
    <name type="scientific">Ciona intestinalis</name>
    <name type="common">Transparent sea squirt</name>
    <name type="synonym">Ascidia intestinalis</name>
    <dbReference type="NCBI Taxonomy" id="7719"/>
    <lineage>
        <taxon>Eukaryota</taxon>
        <taxon>Metazoa</taxon>
        <taxon>Chordata</taxon>
        <taxon>Tunicata</taxon>
        <taxon>Ascidiacea</taxon>
        <taxon>Phlebobranchia</taxon>
        <taxon>Cionidae</taxon>
        <taxon>Ciona</taxon>
    </lineage>
</organism>
<accession>H2XWG1</accession>
<reference evidence="2" key="1">
    <citation type="journal article" date="2002" name="Science">
        <title>The draft genome of Ciona intestinalis: insights into chordate and vertebrate origins.</title>
        <authorList>
            <person name="Dehal P."/>
            <person name="Satou Y."/>
            <person name="Campbell R.K."/>
            <person name="Chapman J."/>
            <person name="Degnan B."/>
            <person name="De Tomaso A."/>
            <person name="Davidson B."/>
            <person name="Di Gregorio A."/>
            <person name="Gelpke M."/>
            <person name="Goodstein D.M."/>
            <person name="Harafuji N."/>
            <person name="Hastings K.E."/>
            <person name="Ho I."/>
            <person name="Hotta K."/>
            <person name="Huang W."/>
            <person name="Kawashima T."/>
            <person name="Lemaire P."/>
            <person name="Martinez D."/>
            <person name="Meinertzhagen I.A."/>
            <person name="Necula S."/>
            <person name="Nonaka M."/>
            <person name="Putnam N."/>
            <person name="Rash S."/>
            <person name="Saiga H."/>
            <person name="Satake M."/>
            <person name="Terry A."/>
            <person name="Yamada L."/>
            <person name="Wang H.G."/>
            <person name="Awazu S."/>
            <person name="Azumi K."/>
            <person name="Boore J."/>
            <person name="Branno M."/>
            <person name="Chin-Bow S."/>
            <person name="DeSantis R."/>
            <person name="Doyle S."/>
            <person name="Francino P."/>
            <person name="Keys D.N."/>
            <person name="Haga S."/>
            <person name="Hayashi H."/>
            <person name="Hino K."/>
            <person name="Imai K.S."/>
            <person name="Inaba K."/>
            <person name="Kano S."/>
            <person name="Kobayashi K."/>
            <person name="Kobayashi M."/>
            <person name="Lee B.I."/>
            <person name="Makabe K.W."/>
            <person name="Manohar C."/>
            <person name="Matassi G."/>
            <person name="Medina M."/>
            <person name="Mochizuki Y."/>
            <person name="Mount S."/>
            <person name="Morishita T."/>
            <person name="Miura S."/>
            <person name="Nakayama A."/>
            <person name="Nishizaka S."/>
            <person name="Nomoto H."/>
            <person name="Ohta F."/>
            <person name="Oishi K."/>
            <person name="Rigoutsos I."/>
            <person name="Sano M."/>
            <person name="Sasaki A."/>
            <person name="Sasakura Y."/>
            <person name="Shoguchi E."/>
            <person name="Shin-i T."/>
            <person name="Spagnuolo A."/>
            <person name="Stainier D."/>
            <person name="Suzuki M.M."/>
            <person name="Tassy O."/>
            <person name="Takatori N."/>
            <person name="Tokuoka M."/>
            <person name="Yagi K."/>
            <person name="Yoshizaki F."/>
            <person name="Wada S."/>
            <person name="Zhang C."/>
            <person name="Hyatt P.D."/>
            <person name="Larimer F."/>
            <person name="Detter C."/>
            <person name="Doggett N."/>
            <person name="Glavina T."/>
            <person name="Hawkins T."/>
            <person name="Richardson P."/>
            <person name="Lucas S."/>
            <person name="Kohara Y."/>
            <person name="Levine M."/>
            <person name="Satoh N."/>
            <person name="Rokhsar D.S."/>
        </authorList>
    </citation>
    <scope>NUCLEOTIDE SEQUENCE [LARGE SCALE GENOMIC DNA]</scope>
</reference>
<reference evidence="1" key="2">
    <citation type="journal article" date="2008" name="Genome Biol.">
        <title>Improved genome assembly and evidence-based global gene model set for the chordate Ciona intestinalis: new insight into intron and operon populations.</title>
        <authorList>
            <person name="Satou Y."/>
            <person name="Mineta K."/>
            <person name="Ogasawara M."/>
            <person name="Sasakura Y."/>
            <person name="Shoguchi E."/>
            <person name="Ueno K."/>
            <person name="Yamada L."/>
            <person name="Matsumoto J."/>
            <person name="Wasserscheid J."/>
            <person name="Dewar K."/>
            <person name="Wiley G.B."/>
            <person name="Macmil S.L."/>
            <person name="Roe B.A."/>
            <person name="Zeller R.W."/>
            <person name="Hastings K.E."/>
            <person name="Lemaire P."/>
            <person name="Lindquist E."/>
            <person name="Endo T."/>
            <person name="Hotta K."/>
            <person name="Inaba K."/>
        </authorList>
    </citation>
    <scope>NUCLEOTIDE SEQUENCE [LARGE SCALE GENOMIC DNA]</scope>
    <source>
        <strain evidence="1">wild type</strain>
    </source>
</reference>
<dbReference type="AlphaFoldDB" id="H2XWG1"/>
<evidence type="ECO:0000313" key="2">
    <source>
        <dbReference type="Proteomes" id="UP000008144"/>
    </source>
</evidence>
<sequence length="132" mass="15140">RHHEIGSHPAVGRCNDLTLLSGLYALRVRRTSLDISLPYRVRRSFRPSSSSVRVTVTSYWLIRTKVLRFRALSASPSHEVSNKCRVARAKQSPDFLFCSFPVLSPIRQQRINPSRSFATNNFCSIRKHRTIS</sequence>
<name>H2XWG1_CIOIN</name>
<reference evidence="1" key="3">
    <citation type="submission" date="2025-08" db="UniProtKB">
        <authorList>
            <consortium name="Ensembl"/>
        </authorList>
    </citation>
    <scope>IDENTIFICATION</scope>
</reference>
<dbReference type="HOGENOM" id="CLU_1921778_0_0_1"/>
<dbReference type="InParanoid" id="H2XWG1"/>
<dbReference type="Proteomes" id="UP000008144">
    <property type="component" value="Chromosome 14"/>
</dbReference>
<dbReference type="EMBL" id="EAAA01001303">
    <property type="status" value="NOT_ANNOTATED_CDS"/>
    <property type="molecule type" value="Genomic_DNA"/>
</dbReference>
<protein>
    <submittedName>
        <fullName evidence="1">Uncharacterized protein</fullName>
    </submittedName>
</protein>
<keyword evidence="2" id="KW-1185">Reference proteome</keyword>
<evidence type="ECO:0000313" key="1">
    <source>
        <dbReference type="Ensembl" id="ENSCINP00000033995.1"/>
    </source>
</evidence>
<dbReference type="Ensembl" id="ENSCINT00000032618.1">
    <property type="protein sequence ID" value="ENSCINP00000033995.1"/>
    <property type="gene ID" value="ENSCING00000024097.1"/>
</dbReference>